<sequence length="312" mass="33523">MSIRGSGRGASDMASTMKRLTRVMPPYVMVAAAVGLLIILAAIFAPWIAPQDPTSTMSFNLMDSELPPMWVEGGDPRYLLGTDNQGRDLLSAILYGTRISVMIGAGAVLLAATVGVSLGLVAGYFGGWAETVAMRVADVFLSLPAILLALLVAGIARALIPDADSVFWAPIILIAAIGINEWVQYARTTRASTMVEASRDYVRAVRIMGLPRWRILFRHILPNIVGPILVISTINLAAAVLTEATLSFLGVGMPPDYPSLGTLIRIGNEFAFSGIWWITLFPAVTLVALVLAVNITGDWLRDRFNPKLEGKS</sequence>
<comment type="similarity">
    <text evidence="7">Belongs to the binding-protein-dependent transport system permease family.</text>
</comment>
<dbReference type="Pfam" id="PF12911">
    <property type="entry name" value="OppC_N"/>
    <property type="match status" value="1"/>
</dbReference>
<comment type="subcellular location">
    <subcellularLocation>
        <location evidence="1 7">Cell membrane</location>
        <topology evidence="1 7">Multi-pass membrane protein</topology>
    </subcellularLocation>
</comment>
<keyword evidence="6 7" id="KW-0472">Membrane</keyword>
<dbReference type="InterPro" id="IPR035906">
    <property type="entry name" value="MetI-like_sf"/>
</dbReference>
<dbReference type="AlphaFoldDB" id="A0A225NGK3"/>
<proteinExistence type="inferred from homology"/>
<dbReference type="GO" id="GO:0055085">
    <property type="term" value="P:transmembrane transport"/>
    <property type="evidence" value="ECO:0007669"/>
    <property type="project" value="InterPro"/>
</dbReference>
<dbReference type="EMBL" id="AQQR01000005">
    <property type="protein sequence ID" value="OWU72817.1"/>
    <property type="molecule type" value="Genomic_DNA"/>
</dbReference>
<dbReference type="InterPro" id="IPR050366">
    <property type="entry name" value="BP-dependent_transpt_permease"/>
</dbReference>
<protein>
    <submittedName>
        <fullName evidence="9">ABC transporter permease</fullName>
    </submittedName>
</protein>
<dbReference type="Gene3D" id="1.10.3720.10">
    <property type="entry name" value="MetI-like"/>
    <property type="match status" value="1"/>
</dbReference>
<evidence type="ECO:0000256" key="6">
    <source>
        <dbReference type="ARBA" id="ARBA00023136"/>
    </source>
</evidence>
<accession>A0A225NGK3</accession>
<dbReference type="GO" id="GO:0005886">
    <property type="term" value="C:plasma membrane"/>
    <property type="evidence" value="ECO:0007669"/>
    <property type="project" value="UniProtKB-SubCell"/>
</dbReference>
<evidence type="ECO:0000256" key="3">
    <source>
        <dbReference type="ARBA" id="ARBA00022475"/>
    </source>
</evidence>
<keyword evidence="4 7" id="KW-0812">Transmembrane</keyword>
<evidence type="ECO:0000313" key="9">
    <source>
        <dbReference type="EMBL" id="OWU72817.1"/>
    </source>
</evidence>
<reference evidence="9 10" key="1">
    <citation type="submission" date="2013-04" db="EMBL/GenBank/DDBJ databases">
        <title>Oceanicola sp. 22II1-22F33 Genome Sequencing.</title>
        <authorList>
            <person name="Lai Q."/>
            <person name="Li G."/>
            <person name="Shao Z."/>
        </authorList>
    </citation>
    <scope>NUCLEOTIDE SEQUENCE [LARGE SCALE GENOMIC DNA]</scope>
    <source>
        <strain evidence="9 10">22II1-22F33</strain>
    </source>
</reference>
<dbReference type="Pfam" id="PF00528">
    <property type="entry name" value="BPD_transp_1"/>
    <property type="match status" value="1"/>
</dbReference>
<evidence type="ECO:0000256" key="5">
    <source>
        <dbReference type="ARBA" id="ARBA00022989"/>
    </source>
</evidence>
<dbReference type="PANTHER" id="PTHR43386">
    <property type="entry name" value="OLIGOPEPTIDE TRANSPORT SYSTEM PERMEASE PROTEIN APPC"/>
    <property type="match status" value="1"/>
</dbReference>
<feature type="transmembrane region" description="Helical" evidence="7">
    <location>
        <begin position="166"/>
        <end position="183"/>
    </location>
</feature>
<evidence type="ECO:0000256" key="2">
    <source>
        <dbReference type="ARBA" id="ARBA00022448"/>
    </source>
</evidence>
<keyword evidence="2 7" id="KW-0813">Transport</keyword>
<evidence type="ECO:0000256" key="4">
    <source>
        <dbReference type="ARBA" id="ARBA00022692"/>
    </source>
</evidence>
<feature type="transmembrane region" description="Helical" evidence="7">
    <location>
        <begin position="270"/>
        <end position="293"/>
    </location>
</feature>
<dbReference type="InterPro" id="IPR025966">
    <property type="entry name" value="OppC_N"/>
</dbReference>
<keyword evidence="5 7" id="KW-1133">Transmembrane helix</keyword>
<dbReference type="Proteomes" id="UP000215377">
    <property type="component" value="Unassembled WGS sequence"/>
</dbReference>
<gene>
    <name evidence="9" type="ORF">ATO3_13935</name>
</gene>
<evidence type="ECO:0000256" key="7">
    <source>
        <dbReference type="RuleBase" id="RU363032"/>
    </source>
</evidence>
<dbReference type="CDD" id="cd06261">
    <property type="entry name" value="TM_PBP2"/>
    <property type="match status" value="1"/>
</dbReference>
<evidence type="ECO:0000313" key="10">
    <source>
        <dbReference type="Proteomes" id="UP000215377"/>
    </source>
</evidence>
<feature type="transmembrane region" description="Helical" evidence="7">
    <location>
        <begin position="139"/>
        <end position="160"/>
    </location>
</feature>
<feature type="transmembrane region" description="Helical" evidence="7">
    <location>
        <begin position="99"/>
        <end position="127"/>
    </location>
</feature>
<feature type="transmembrane region" description="Helical" evidence="7">
    <location>
        <begin position="27"/>
        <end position="49"/>
    </location>
</feature>
<dbReference type="InterPro" id="IPR000515">
    <property type="entry name" value="MetI-like"/>
</dbReference>
<dbReference type="PANTHER" id="PTHR43386:SF26">
    <property type="entry name" value="ABC TRANSPORTER PERMEASE PROTEIN"/>
    <property type="match status" value="1"/>
</dbReference>
<organism evidence="9 10">
    <name type="scientific">Marinibacterium profundimaris</name>
    <dbReference type="NCBI Taxonomy" id="1679460"/>
    <lineage>
        <taxon>Bacteria</taxon>
        <taxon>Pseudomonadati</taxon>
        <taxon>Pseudomonadota</taxon>
        <taxon>Alphaproteobacteria</taxon>
        <taxon>Rhodobacterales</taxon>
        <taxon>Paracoccaceae</taxon>
        <taxon>Marinibacterium</taxon>
    </lineage>
</organism>
<comment type="caution">
    <text evidence="9">The sequence shown here is derived from an EMBL/GenBank/DDBJ whole genome shotgun (WGS) entry which is preliminary data.</text>
</comment>
<keyword evidence="3" id="KW-1003">Cell membrane</keyword>
<dbReference type="SUPFAM" id="SSF161098">
    <property type="entry name" value="MetI-like"/>
    <property type="match status" value="1"/>
</dbReference>
<feature type="domain" description="ABC transmembrane type-1" evidence="8">
    <location>
        <begin position="97"/>
        <end position="297"/>
    </location>
</feature>
<dbReference type="PROSITE" id="PS50928">
    <property type="entry name" value="ABC_TM1"/>
    <property type="match status" value="1"/>
</dbReference>
<name>A0A225NGK3_9RHOB</name>
<keyword evidence="10" id="KW-1185">Reference proteome</keyword>
<evidence type="ECO:0000256" key="1">
    <source>
        <dbReference type="ARBA" id="ARBA00004651"/>
    </source>
</evidence>
<evidence type="ECO:0000259" key="8">
    <source>
        <dbReference type="PROSITE" id="PS50928"/>
    </source>
</evidence>
<feature type="transmembrane region" description="Helical" evidence="7">
    <location>
        <begin position="224"/>
        <end position="250"/>
    </location>
</feature>